<sequence>MPGYFPLYIPYAIAELRIGDKKHDHPDRCVYLDEPEILVPNAEDYTIRKCLALLLDWGVRHYSIKYYVVLLTNGSIFRIHGIHITHFKNGEAIMEGAKQAVQSYEKYYYDRSSPSSRWLESWDLRLPTFFDLDEFSELPWYAIFTNLHNIRALVYTFKTGPITDSFRPRLKPIAPDFLALRLRSEWTGVRIQLVKRPLIHRLYVKM</sequence>
<gene>
    <name evidence="1" type="ORF">K469DRAFT_683293</name>
</gene>
<name>A0A6A6EH20_9PEZI</name>
<dbReference type="AlphaFoldDB" id="A0A6A6EH20"/>
<evidence type="ECO:0000313" key="1">
    <source>
        <dbReference type="EMBL" id="KAF2189948.1"/>
    </source>
</evidence>
<protein>
    <submittedName>
        <fullName evidence="1">Uncharacterized protein</fullName>
    </submittedName>
</protein>
<dbReference type="Proteomes" id="UP000800200">
    <property type="component" value="Unassembled WGS sequence"/>
</dbReference>
<keyword evidence="2" id="KW-1185">Reference proteome</keyword>
<reference evidence="1" key="1">
    <citation type="journal article" date="2020" name="Stud. Mycol.">
        <title>101 Dothideomycetes genomes: a test case for predicting lifestyles and emergence of pathogens.</title>
        <authorList>
            <person name="Haridas S."/>
            <person name="Albert R."/>
            <person name="Binder M."/>
            <person name="Bloem J."/>
            <person name="Labutti K."/>
            <person name="Salamov A."/>
            <person name="Andreopoulos B."/>
            <person name="Baker S."/>
            <person name="Barry K."/>
            <person name="Bills G."/>
            <person name="Bluhm B."/>
            <person name="Cannon C."/>
            <person name="Castanera R."/>
            <person name="Culley D."/>
            <person name="Daum C."/>
            <person name="Ezra D."/>
            <person name="Gonzalez J."/>
            <person name="Henrissat B."/>
            <person name="Kuo A."/>
            <person name="Liang C."/>
            <person name="Lipzen A."/>
            <person name="Lutzoni F."/>
            <person name="Magnuson J."/>
            <person name="Mondo S."/>
            <person name="Nolan M."/>
            <person name="Ohm R."/>
            <person name="Pangilinan J."/>
            <person name="Park H.-J."/>
            <person name="Ramirez L."/>
            <person name="Alfaro M."/>
            <person name="Sun H."/>
            <person name="Tritt A."/>
            <person name="Yoshinaga Y."/>
            <person name="Zwiers L.-H."/>
            <person name="Turgeon B."/>
            <person name="Goodwin S."/>
            <person name="Spatafora J."/>
            <person name="Crous P."/>
            <person name="Grigoriev I."/>
        </authorList>
    </citation>
    <scope>NUCLEOTIDE SEQUENCE</scope>
    <source>
        <strain evidence="1">CBS 207.26</strain>
    </source>
</reference>
<proteinExistence type="predicted"/>
<organism evidence="1 2">
    <name type="scientific">Zopfia rhizophila CBS 207.26</name>
    <dbReference type="NCBI Taxonomy" id="1314779"/>
    <lineage>
        <taxon>Eukaryota</taxon>
        <taxon>Fungi</taxon>
        <taxon>Dikarya</taxon>
        <taxon>Ascomycota</taxon>
        <taxon>Pezizomycotina</taxon>
        <taxon>Dothideomycetes</taxon>
        <taxon>Dothideomycetes incertae sedis</taxon>
        <taxon>Zopfiaceae</taxon>
        <taxon>Zopfia</taxon>
    </lineage>
</organism>
<accession>A0A6A6EH20</accession>
<evidence type="ECO:0000313" key="2">
    <source>
        <dbReference type="Proteomes" id="UP000800200"/>
    </source>
</evidence>
<dbReference type="EMBL" id="ML994620">
    <property type="protein sequence ID" value="KAF2189948.1"/>
    <property type="molecule type" value="Genomic_DNA"/>
</dbReference>